<dbReference type="Pfam" id="PF19850">
    <property type="entry name" value="DUF6325"/>
    <property type="match status" value="1"/>
</dbReference>
<keyword evidence="2" id="KW-1185">Reference proteome</keyword>
<evidence type="ECO:0000313" key="2">
    <source>
        <dbReference type="Proteomes" id="UP000822993"/>
    </source>
</evidence>
<reference evidence="1 2" key="1">
    <citation type="submission" date="2020-08" db="EMBL/GenBank/DDBJ databases">
        <title>A Genomic Blueprint of the Chicken Gut Microbiome.</title>
        <authorList>
            <person name="Gilroy R."/>
            <person name="Ravi A."/>
            <person name="Getino M."/>
            <person name="Pursley I."/>
            <person name="Horton D.L."/>
            <person name="Alikhan N.-F."/>
            <person name="Baker D."/>
            <person name="Gharbi K."/>
            <person name="Hall N."/>
            <person name="Watson M."/>
            <person name="Adriaenssens E.M."/>
            <person name="Foster-Nyarko E."/>
            <person name="Jarju S."/>
            <person name="Secka A."/>
            <person name="Antonio M."/>
            <person name="Oren A."/>
            <person name="Chaudhuri R."/>
            <person name="La Ragione R.M."/>
            <person name="Hildebrand F."/>
            <person name="Pallen M.J."/>
        </authorList>
    </citation>
    <scope>NUCLEOTIDE SEQUENCE [LARGE SCALE GENOMIC DNA]</scope>
    <source>
        <strain evidence="1 2">Sa1BUA8</strain>
    </source>
</reference>
<dbReference type="AlphaFoldDB" id="A0A9D5UHM5"/>
<dbReference type="InterPro" id="IPR046288">
    <property type="entry name" value="DUF6325"/>
</dbReference>
<dbReference type="Proteomes" id="UP000822993">
    <property type="component" value="Unassembled WGS sequence"/>
</dbReference>
<accession>A0A9D5UHM5</accession>
<proteinExistence type="predicted"/>
<evidence type="ECO:0000313" key="1">
    <source>
        <dbReference type="EMBL" id="MBE7701057.1"/>
    </source>
</evidence>
<gene>
    <name evidence="1" type="ORF">H9623_12175</name>
</gene>
<sequence length="149" mass="15538">MTQDPNDAQDTGPIDYLVVEFTSDAMTGEAFPLLVDLVDRGIVRVLDLLVLRKEDDGTVTGLELDELADGSTGLEIFSGAQSGLLGHEDLAEAAEAVEPGRTAAVLVYENVWAAPFASALRRGGAQLVASGRIPVQAVLAALDAAETTS</sequence>
<comment type="caution">
    <text evidence="1">The sequence shown here is derived from an EMBL/GenBank/DDBJ whole genome shotgun (WGS) entry which is preliminary data.</text>
</comment>
<protein>
    <submittedName>
        <fullName evidence="1">DUF1269 domain-containing protein</fullName>
    </submittedName>
</protein>
<name>A0A9D5UHM5_9CELL</name>
<dbReference type="EMBL" id="JACSPN010000015">
    <property type="protein sequence ID" value="MBE7701057.1"/>
    <property type="molecule type" value="Genomic_DNA"/>
</dbReference>
<organism evidence="1 2">
    <name type="scientific">Oerskovia douganii</name>
    <dbReference type="NCBI Taxonomy" id="2762210"/>
    <lineage>
        <taxon>Bacteria</taxon>
        <taxon>Bacillati</taxon>
        <taxon>Actinomycetota</taxon>
        <taxon>Actinomycetes</taxon>
        <taxon>Micrococcales</taxon>
        <taxon>Cellulomonadaceae</taxon>
        <taxon>Oerskovia</taxon>
    </lineage>
</organism>
<dbReference type="RefSeq" id="WP_193720316.1">
    <property type="nucleotide sequence ID" value="NZ_JACSPN010000015.1"/>
</dbReference>